<proteinExistence type="predicted"/>
<dbReference type="Proteomes" id="UP000182360">
    <property type="component" value="Unassembled WGS sequence"/>
</dbReference>
<feature type="domain" description="Bacterial repeat" evidence="1">
    <location>
        <begin position="325"/>
        <end position="405"/>
    </location>
</feature>
<dbReference type="Pfam" id="PF03864">
    <property type="entry name" value="Phage_cap_E"/>
    <property type="match status" value="1"/>
</dbReference>
<keyword evidence="3" id="KW-1185">Reference proteome</keyword>
<sequence>MALYKNGSITIKSEDIERVMAAKPENTSNARAYFKQTKLKNSTHISAAELKKEYGNVPVIVRGDNGIVPKHGVDATDIVPMPIEIDDKISAVDMDELERATDQGVNQIVDEYLDQHSDMVRETTNALCCQAHRGKIDYMMKSGGELIRYKVDYGDVTKLTLEESLAGLTRGQAIAVLTKMAQQAKKNGVGGPGEFVAGAKVYEKFVDLLTKAELDSQIKDESLNMGSFKVIMDNDSYTDIENGNKVTKSLCDDYEIVYRALNAGQKLCFLRLDDVVQRSAVPVYSFTVKGDDQRGTKLYTKSKPFPLINTKGIVWAEFAQTASFKVKFGAGANGTLAATVDNETIESGAEVEAGKTVVLTATPSDNYEVKAWSGKSKDSLVETGTNEMSIEVEGPVQVSVSFKATN</sequence>
<evidence type="ECO:0000313" key="3">
    <source>
        <dbReference type="Proteomes" id="UP000182360"/>
    </source>
</evidence>
<dbReference type="Pfam" id="PF18998">
    <property type="entry name" value="Flg_new_2"/>
    <property type="match status" value="1"/>
</dbReference>
<protein>
    <submittedName>
        <fullName evidence="2">Phage major capsid protein E</fullName>
    </submittedName>
</protein>
<dbReference type="EMBL" id="FOFU01000004">
    <property type="protein sequence ID" value="SEQ45792.1"/>
    <property type="molecule type" value="Genomic_DNA"/>
</dbReference>
<dbReference type="AlphaFoldDB" id="A0A1H9G6U8"/>
<dbReference type="InterPro" id="IPR005564">
    <property type="entry name" value="Major_capsid_GpE"/>
</dbReference>
<evidence type="ECO:0000313" key="2">
    <source>
        <dbReference type="EMBL" id="SEQ45792.1"/>
    </source>
</evidence>
<organism evidence="2 3">
    <name type="scientific">Treponema bryantii</name>
    <dbReference type="NCBI Taxonomy" id="163"/>
    <lineage>
        <taxon>Bacteria</taxon>
        <taxon>Pseudomonadati</taxon>
        <taxon>Spirochaetota</taxon>
        <taxon>Spirochaetia</taxon>
        <taxon>Spirochaetales</taxon>
        <taxon>Treponemataceae</taxon>
        <taxon>Treponema</taxon>
    </lineage>
</organism>
<reference evidence="2 3" key="1">
    <citation type="submission" date="2016-10" db="EMBL/GenBank/DDBJ databases">
        <authorList>
            <person name="de Groot N.N."/>
        </authorList>
    </citation>
    <scope>NUCLEOTIDE SEQUENCE [LARGE SCALE GENOMIC DNA]</scope>
    <source>
        <strain evidence="2 3">B25</strain>
    </source>
</reference>
<dbReference type="OrthoDB" id="360790at2"/>
<evidence type="ECO:0000259" key="1">
    <source>
        <dbReference type="Pfam" id="PF18998"/>
    </source>
</evidence>
<name>A0A1H9G6U8_9SPIR</name>
<gene>
    <name evidence="2" type="ORF">SAMN04487977_104300</name>
</gene>
<accession>A0A1H9G6U8</accession>
<dbReference type="InterPro" id="IPR044060">
    <property type="entry name" value="Bacterial_rp_domain"/>
</dbReference>
<dbReference type="RefSeq" id="WP_074643438.1">
    <property type="nucleotide sequence ID" value="NZ_FOFU01000004.1"/>
</dbReference>